<name>A0A654G913_ARATH</name>
<dbReference type="EMBL" id="CACRSJ010000110">
    <property type="protein sequence ID" value="VYS69484.1"/>
    <property type="molecule type" value="Genomic_DNA"/>
</dbReference>
<sequence>MFQELVGAPFRLWWCGFVTDVVAALVGSTVSLVVVVMAEVGGVLVGFAVLIQWLTTVPMNLCSRRGVRLQRVG</sequence>
<keyword evidence="1" id="KW-0812">Transmembrane</keyword>
<evidence type="ECO:0000313" key="3">
    <source>
        <dbReference type="Proteomes" id="UP000426265"/>
    </source>
</evidence>
<keyword evidence="1" id="KW-0472">Membrane</keyword>
<dbReference type="ExpressionAtlas" id="A0A654G913">
    <property type="expression patterns" value="baseline and differential"/>
</dbReference>
<feature type="transmembrane region" description="Helical" evidence="1">
    <location>
        <begin position="12"/>
        <end position="37"/>
    </location>
</feature>
<gene>
    <name evidence="2" type="ORF">AN1_LOCUS24869</name>
</gene>
<dbReference type="AlphaFoldDB" id="A0A654G913"/>
<reference evidence="2 3" key="1">
    <citation type="submission" date="2019-11" db="EMBL/GenBank/DDBJ databases">
        <authorList>
            <person name="Jiao W.-B."/>
            <person name="Schneeberger K."/>
        </authorList>
    </citation>
    <scope>NUCLEOTIDE SEQUENCE [LARGE SCALE GENOMIC DNA]</scope>
    <source>
        <strain evidence="3">cv. An-1</strain>
    </source>
</reference>
<accession>A0A654G913</accession>
<evidence type="ECO:0000256" key="1">
    <source>
        <dbReference type="SAM" id="Phobius"/>
    </source>
</evidence>
<organism evidence="2 3">
    <name type="scientific">Arabidopsis thaliana</name>
    <name type="common">Mouse-ear cress</name>
    <dbReference type="NCBI Taxonomy" id="3702"/>
    <lineage>
        <taxon>Eukaryota</taxon>
        <taxon>Viridiplantae</taxon>
        <taxon>Streptophyta</taxon>
        <taxon>Embryophyta</taxon>
        <taxon>Tracheophyta</taxon>
        <taxon>Spermatophyta</taxon>
        <taxon>Magnoliopsida</taxon>
        <taxon>eudicotyledons</taxon>
        <taxon>Gunneridae</taxon>
        <taxon>Pentapetalae</taxon>
        <taxon>rosids</taxon>
        <taxon>malvids</taxon>
        <taxon>Brassicales</taxon>
        <taxon>Brassicaceae</taxon>
        <taxon>Camelineae</taxon>
        <taxon>Arabidopsis</taxon>
    </lineage>
</organism>
<protein>
    <recommendedName>
        <fullName evidence="4">Transmembrane protein</fullName>
    </recommendedName>
</protein>
<keyword evidence="1" id="KW-1133">Transmembrane helix</keyword>
<dbReference type="Proteomes" id="UP000426265">
    <property type="component" value="Unassembled WGS sequence"/>
</dbReference>
<feature type="transmembrane region" description="Helical" evidence="1">
    <location>
        <begin position="43"/>
        <end position="61"/>
    </location>
</feature>
<evidence type="ECO:0000313" key="2">
    <source>
        <dbReference type="EMBL" id="VYS69484.1"/>
    </source>
</evidence>
<proteinExistence type="predicted"/>
<evidence type="ECO:0008006" key="4">
    <source>
        <dbReference type="Google" id="ProtNLM"/>
    </source>
</evidence>